<dbReference type="Bgee" id="ENSOANG00000049460">
    <property type="expression patterns" value="Expressed in endometrium and 7 other cell types or tissues"/>
</dbReference>
<keyword evidence="2" id="KW-1015">Disulfide bond</keyword>
<dbReference type="Gene3D" id="2.60.120.290">
    <property type="entry name" value="Spermadhesin, CUB domain"/>
    <property type="match status" value="1"/>
</dbReference>
<accession>A0A6I8PBN7</accession>
<dbReference type="AlphaFoldDB" id="A0A6I8PBN7"/>
<dbReference type="PROSITE" id="PS01180">
    <property type="entry name" value="CUB"/>
    <property type="match status" value="1"/>
</dbReference>
<dbReference type="Ensembl" id="ENSOANT00000055597.1">
    <property type="protein sequence ID" value="ENSOANP00000051913.1"/>
    <property type="gene ID" value="ENSOANG00000049460.1"/>
</dbReference>
<dbReference type="GeneTree" id="ENSGT00940000159264"/>
<comment type="caution">
    <text evidence="3">Lacks conserved residue(s) required for the propagation of feature annotation.</text>
</comment>
<evidence type="ECO:0000259" key="5">
    <source>
        <dbReference type="PROSITE" id="PS01180"/>
    </source>
</evidence>
<feature type="compositionally biased region" description="Pro residues" evidence="4">
    <location>
        <begin position="67"/>
        <end position="76"/>
    </location>
</feature>
<dbReference type="InterPro" id="IPR000859">
    <property type="entry name" value="CUB_dom"/>
</dbReference>
<dbReference type="InterPro" id="IPR035914">
    <property type="entry name" value="Sperma_CUB_dom_sf"/>
</dbReference>
<name>A0A6I8PBN7_ORNAN</name>
<evidence type="ECO:0000256" key="3">
    <source>
        <dbReference type="PROSITE-ProRule" id="PRU00059"/>
    </source>
</evidence>
<dbReference type="SMART" id="SM00042">
    <property type="entry name" value="CUB"/>
    <property type="match status" value="1"/>
</dbReference>
<dbReference type="Proteomes" id="UP000002279">
    <property type="component" value="Chromosome X5"/>
</dbReference>
<feature type="domain" description="CUB" evidence="5">
    <location>
        <begin position="115"/>
        <end position="227"/>
    </location>
</feature>
<dbReference type="PANTHER" id="PTHR24251:SF24">
    <property type="entry name" value="PROCOLLAGEN C-ENDOPEPTIDASE ENHANCER 1"/>
    <property type="match status" value="1"/>
</dbReference>
<evidence type="ECO:0000313" key="7">
    <source>
        <dbReference type="Proteomes" id="UP000002279"/>
    </source>
</evidence>
<feature type="compositionally biased region" description="Low complexity" evidence="4">
    <location>
        <begin position="54"/>
        <end position="66"/>
    </location>
</feature>
<reference evidence="6 7" key="1">
    <citation type="journal article" date="2008" name="Nature">
        <title>Genome analysis of the platypus reveals unique signatures of evolution.</title>
        <authorList>
            <person name="Warren W.C."/>
            <person name="Hillier L.W."/>
            <person name="Marshall Graves J.A."/>
            <person name="Birney E."/>
            <person name="Ponting C.P."/>
            <person name="Grutzner F."/>
            <person name="Belov K."/>
            <person name="Miller W."/>
            <person name="Clarke L."/>
            <person name="Chinwalla A.T."/>
            <person name="Yang S.P."/>
            <person name="Heger A."/>
            <person name="Locke D.P."/>
            <person name="Miethke P."/>
            <person name="Waters P.D."/>
            <person name="Veyrunes F."/>
            <person name="Fulton L."/>
            <person name="Fulton B."/>
            <person name="Graves T."/>
            <person name="Wallis J."/>
            <person name="Puente X.S."/>
            <person name="Lopez-Otin C."/>
            <person name="Ordonez G.R."/>
            <person name="Eichler E.E."/>
            <person name="Chen L."/>
            <person name="Cheng Z."/>
            <person name="Deakin J.E."/>
            <person name="Alsop A."/>
            <person name="Thompson K."/>
            <person name="Kirby P."/>
            <person name="Papenfuss A.T."/>
            <person name="Wakefield M.J."/>
            <person name="Olender T."/>
            <person name="Lancet D."/>
            <person name="Huttley G.A."/>
            <person name="Smit A.F."/>
            <person name="Pask A."/>
            <person name="Temple-Smith P."/>
            <person name="Batzer M.A."/>
            <person name="Walker J.A."/>
            <person name="Konkel M.K."/>
            <person name="Harris R.S."/>
            <person name="Whittington C.M."/>
            <person name="Wong E.S."/>
            <person name="Gemmell N.J."/>
            <person name="Buschiazzo E."/>
            <person name="Vargas Jentzsch I.M."/>
            <person name="Merkel A."/>
            <person name="Schmitz J."/>
            <person name="Zemann A."/>
            <person name="Churakov G."/>
            <person name="Kriegs J.O."/>
            <person name="Brosius J."/>
            <person name="Murchison E.P."/>
            <person name="Sachidanandam R."/>
            <person name="Smith C."/>
            <person name="Hannon G.J."/>
            <person name="Tsend-Ayush E."/>
            <person name="McMillan D."/>
            <person name="Attenborough R."/>
            <person name="Rens W."/>
            <person name="Ferguson-Smith M."/>
            <person name="Lefevre C.M."/>
            <person name="Sharp J.A."/>
            <person name="Nicholas K.R."/>
            <person name="Ray D.A."/>
            <person name="Kube M."/>
            <person name="Reinhardt R."/>
            <person name="Pringle T.H."/>
            <person name="Taylor J."/>
            <person name="Jones R.C."/>
            <person name="Nixon B."/>
            <person name="Dacheux J.L."/>
            <person name="Niwa H."/>
            <person name="Sekita Y."/>
            <person name="Huang X."/>
            <person name="Stark A."/>
            <person name="Kheradpour P."/>
            <person name="Kellis M."/>
            <person name="Flicek P."/>
            <person name="Chen Y."/>
            <person name="Webber C."/>
            <person name="Hardison R."/>
            <person name="Nelson J."/>
            <person name="Hallsworth-Pepin K."/>
            <person name="Delehaunty K."/>
            <person name="Markovic C."/>
            <person name="Minx P."/>
            <person name="Feng Y."/>
            <person name="Kremitzki C."/>
            <person name="Mitreva M."/>
            <person name="Glasscock J."/>
            <person name="Wylie T."/>
            <person name="Wohldmann P."/>
            <person name="Thiru P."/>
            <person name="Nhan M.N."/>
            <person name="Pohl C.S."/>
            <person name="Smith S.M."/>
            <person name="Hou S."/>
            <person name="Nefedov M."/>
            <person name="de Jong P.J."/>
            <person name="Renfree M.B."/>
            <person name="Mardis E.R."/>
            <person name="Wilson R.K."/>
        </authorList>
    </citation>
    <scope>NUCLEOTIDE SEQUENCE [LARGE SCALE GENOMIC DNA]</scope>
    <source>
        <strain evidence="6 7">Glennie</strain>
    </source>
</reference>
<organism evidence="6 7">
    <name type="scientific">Ornithorhynchus anatinus</name>
    <name type="common">Duckbill platypus</name>
    <dbReference type="NCBI Taxonomy" id="9258"/>
    <lineage>
        <taxon>Eukaryota</taxon>
        <taxon>Metazoa</taxon>
        <taxon>Chordata</taxon>
        <taxon>Craniata</taxon>
        <taxon>Vertebrata</taxon>
        <taxon>Euteleostomi</taxon>
        <taxon>Mammalia</taxon>
        <taxon>Monotremata</taxon>
        <taxon>Ornithorhynchidae</taxon>
        <taxon>Ornithorhynchus</taxon>
    </lineage>
</organism>
<evidence type="ECO:0000256" key="2">
    <source>
        <dbReference type="ARBA" id="ARBA00023157"/>
    </source>
</evidence>
<protein>
    <recommendedName>
        <fullName evidence="5">CUB domain-containing protein</fullName>
    </recommendedName>
</protein>
<reference evidence="6" key="2">
    <citation type="submission" date="2025-08" db="UniProtKB">
        <authorList>
            <consortium name="Ensembl"/>
        </authorList>
    </citation>
    <scope>IDENTIFICATION</scope>
    <source>
        <strain evidence="6">Glennie</strain>
    </source>
</reference>
<keyword evidence="1" id="KW-0677">Repeat</keyword>
<dbReference type="SUPFAM" id="SSF49854">
    <property type="entry name" value="Spermadhesin, CUB domain"/>
    <property type="match status" value="1"/>
</dbReference>
<dbReference type="CDD" id="cd00041">
    <property type="entry name" value="CUB"/>
    <property type="match status" value="1"/>
</dbReference>
<dbReference type="OMA" id="RCRFDAL"/>
<feature type="compositionally biased region" description="Pro residues" evidence="4">
    <location>
        <begin position="20"/>
        <end position="36"/>
    </location>
</feature>
<dbReference type="PANTHER" id="PTHR24251">
    <property type="entry name" value="OVOCHYMASE-RELATED"/>
    <property type="match status" value="1"/>
</dbReference>
<evidence type="ECO:0000313" key="6">
    <source>
        <dbReference type="Ensembl" id="ENSOANP00000051913.1"/>
    </source>
</evidence>
<feature type="region of interest" description="Disordered" evidence="4">
    <location>
        <begin position="1"/>
        <end position="76"/>
    </location>
</feature>
<dbReference type="FunFam" id="2.60.120.290:FF:000005">
    <property type="entry name" value="Procollagen C-endopeptidase enhancer 1"/>
    <property type="match status" value="1"/>
</dbReference>
<evidence type="ECO:0000256" key="4">
    <source>
        <dbReference type="SAM" id="MobiDB-lite"/>
    </source>
</evidence>
<dbReference type="Pfam" id="PF00431">
    <property type="entry name" value="CUB"/>
    <property type="match status" value="1"/>
</dbReference>
<dbReference type="InParanoid" id="A0A6I8PBN7"/>
<keyword evidence="7" id="KW-1185">Reference proteome</keyword>
<feature type="compositionally biased region" description="Basic residues" evidence="4">
    <location>
        <begin position="1"/>
        <end position="10"/>
    </location>
</feature>
<evidence type="ECO:0000256" key="1">
    <source>
        <dbReference type="ARBA" id="ARBA00022737"/>
    </source>
</evidence>
<sequence length="262" mass="27910">MSIGRSRTRERRPPTLHPSIPSPPTDPILPPIPLPRPHAHIAASGSHYPRRPDSSSPATATAAVPGTPAPLRPAMLPPAPRLGPLIALFALLLTPTRGQGGPGPSPNYTRPVFLCGGDVSGESGYVASEGFPNHYPPSKECVWTITVPEGQVVALSFRVFDLELDSTCRYDALEIFAGAGTGGQRLGTFCGTFRPGPVVATGNRVTLRMRADEGTGGRGFLIWYHGRAAHGNGPPPGARRKWGASQFDPRVDWAAWGYWDGE</sequence>
<reference evidence="6" key="3">
    <citation type="submission" date="2025-09" db="UniProtKB">
        <authorList>
            <consortium name="Ensembl"/>
        </authorList>
    </citation>
    <scope>IDENTIFICATION</scope>
    <source>
        <strain evidence="6">Glennie</strain>
    </source>
</reference>
<proteinExistence type="predicted"/>